<dbReference type="GO" id="GO:0006508">
    <property type="term" value="P:proteolysis"/>
    <property type="evidence" value="ECO:0007669"/>
    <property type="project" value="UniProtKB-KW"/>
</dbReference>
<keyword evidence="2 9" id="KW-0645">Protease</keyword>
<dbReference type="EMBL" id="BMXB01000004">
    <property type="protein sequence ID" value="GHA34468.1"/>
    <property type="molecule type" value="Genomic_DNA"/>
</dbReference>
<dbReference type="GO" id="GO:0008237">
    <property type="term" value="F:metallopeptidase activity"/>
    <property type="evidence" value="ECO:0007669"/>
    <property type="project" value="UniProtKB-KW"/>
</dbReference>
<dbReference type="SUPFAM" id="SSF55166">
    <property type="entry name" value="Hedgehog/DD-peptidase"/>
    <property type="match status" value="1"/>
</dbReference>
<gene>
    <name evidence="11" type="primary">pcgL</name>
    <name evidence="11" type="ORF">GCM10007103_14880</name>
</gene>
<dbReference type="GO" id="GO:0008270">
    <property type="term" value="F:zinc ion binding"/>
    <property type="evidence" value="ECO:0007669"/>
    <property type="project" value="UniProtKB-UniRule"/>
</dbReference>
<dbReference type="PANTHER" id="PTHR43126:SF1">
    <property type="entry name" value="D-ALANYL-D-ALANINE DIPEPTIDASE"/>
    <property type="match status" value="1"/>
</dbReference>
<evidence type="ECO:0000256" key="9">
    <source>
        <dbReference type="HAMAP-Rule" id="MF_01924"/>
    </source>
</evidence>
<comment type="cofactor">
    <cofactor evidence="9">
        <name>Zn(2+)</name>
        <dbReference type="ChEBI" id="CHEBI:29105"/>
    </cofactor>
    <text evidence="9">Binds 1 zinc ion per subunit.</text>
</comment>
<keyword evidence="7 9" id="KW-0482">Metalloprotease</keyword>
<sequence length="232" mass="26755">MNMNKLHRIIFGITFLLPVLFFGQNDRETYPPKGFVYVHKVIPEVAYDIRYAGDHNFIGEPIEGYKNPVALLTSEAADALRKVQQELKNQGYQLKVFDAYRPQQAVNHFIAWAKDTAATQMKPEFYPEVDKKDLFKLDYIASRSGHTRGSTVDLTIIDSTSGKELDMGSSYDFFGEISHHGAPGITPKQERNRSLLKNTMQKHGFRPLATEWWHYTLENEPYPDTYFKFPVK</sequence>
<reference evidence="11" key="1">
    <citation type="journal article" date="2014" name="Int. J. Syst. Evol. Microbiol.">
        <title>Complete genome sequence of Corynebacterium casei LMG S-19264T (=DSM 44701T), isolated from a smear-ripened cheese.</title>
        <authorList>
            <consortium name="US DOE Joint Genome Institute (JGI-PGF)"/>
            <person name="Walter F."/>
            <person name="Albersmeier A."/>
            <person name="Kalinowski J."/>
            <person name="Ruckert C."/>
        </authorList>
    </citation>
    <scope>NUCLEOTIDE SEQUENCE</scope>
    <source>
        <strain evidence="11">KCTC 12719</strain>
    </source>
</reference>
<dbReference type="PIRSF" id="PIRSF026671">
    <property type="entry name" value="AA_dipeptidase"/>
    <property type="match status" value="1"/>
</dbReference>
<dbReference type="CDD" id="cd14817">
    <property type="entry name" value="D-Ala-D-Ala_dipeptidase_VanX"/>
    <property type="match status" value="1"/>
</dbReference>
<evidence type="ECO:0000256" key="3">
    <source>
        <dbReference type="ARBA" id="ARBA00022723"/>
    </source>
</evidence>
<feature type="binding site" evidence="9">
    <location>
        <position position="153"/>
    </location>
    <ligand>
        <name>Zn(2+)</name>
        <dbReference type="ChEBI" id="CHEBI:29105"/>
        <note>catalytic</note>
    </ligand>
</feature>
<reference evidence="11" key="2">
    <citation type="submission" date="2020-09" db="EMBL/GenBank/DDBJ databases">
        <authorList>
            <person name="Sun Q."/>
            <person name="Kim S."/>
        </authorList>
    </citation>
    <scope>NUCLEOTIDE SEQUENCE</scope>
    <source>
        <strain evidence="11">KCTC 12719</strain>
    </source>
</reference>
<dbReference type="Pfam" id="PF01427">
    <property type="entry name" value="Peptidase_M15"/>
    <property type="match status" value="1"/>
</dbReference>
<accession>A0A918SBM9</accession>
<evidence type="ECO:0000256" key="2">
    <source>
        <dbReference type="ARBA" id="ARBA00022670"/>
    </source>
</evidence>
<dbReference type="Proteomes" id="UP000610456">
    <property type="component" value="Unassembled WGS sequence"/>
</dbReference>
<evidence type="ECO:0000256" key="7">
    <source>
        <dbReference type="ARBA" id="ARBA00023049"/>
    </source>
</evidence>
<keyword evidence="4 9" id="KW-0378">Hydrolase</keyword>
<comment type="similarity">
    <text evidence="9 10">Belongs to the peptidase M15D family.</text>
</comment>
<feature type="site" description="Transition state stabilizer" evidence="9">
    <location>
        <position position="101"/>
    </location>
</feature>
<organism evidence="11 12">
    <name type="scientific">Salinimicrobium marinum</name>
    <dbReference type="NCBI Taxonomy" id="680283"/>
    <lineage>
        <taxon>Bacteria</taxon>
        <taxon>Pseudomonadati</taxon>
        <taxon>Bacteroidota</taxon>
        <taxon>Flavobacteriia</taxon>
        <taxon>Flavobacteriales</taxon>
        <taxon>Flavobacteriaceae</taxon>
        <taxon>Salinimicrobium</taxon>
    </lineage>
</organism>
<dbReference type="Gene3D" id="3.30.1380.10">
    <property type="match status" value="1"/>
</dbReference>
<evidence type="ECO:0000313" key="11">
    <source>
        <dbReference type="EMBL" id="GHA34468.1"/>
    </source>
</evidence>
<evidence type="ECO:0000256" key="1">
    <source>
        <dbReference type="ARBA" id="ARBA00001362"/>
    </source>
</evidence>
<evidence type="ECO:0000313" key="12">
    <source>
        <dbReference type="Proteomes" id="UP000610456"/>
    </source>
</evidence>
<evidence type="ECO:0000256" key="8">
    <source>
        <dbReference type="ARBA" id="ARBA00023316"/>
    </source>
</evidence>
<comment type="function">
    <text evidence="9 10">Catalyzes hydrolysis of the D-alanyl-D-alanine dipeptide.</text>
</comment>
<protein>
    <recommendedName>
        <fullName evidence="9 10">D-alanyl-D-alanine dipeptidase</fullName>
        <shortName evidence="9 10">D-Ala-D-Ala dipeptidase</shortName>
        <ecNumber evidence="9 10">3.4.13.22</ecNumber>
    </recommendedName>
</protein>
<comment type="caution">
    <text evidence="11">The sequence shown here is derived from an EMBL/GenBank/DDBJ whole genome shotgun (WGS) entry which is preliminary data.</text>
</comment>
<dbReference type="RefSeq" id="WP_229793694.1">
    <property type="nucleotide sequence ID" value="NZ_BMXB01000004.1"/>
</dbReference>
<evidence type="ECO:0000256" key="4">
    <source>
        <dbReference type="ARBA" id="ARBA00022801"/>
    </source>
</evidence>
<evidence type="ECO:0000256" key="6">
    <source>
        <dbReference type="ARBA" id="ARBA00022997"/>
    </source>
</evidence>
<evidence type="ECO:0000256" key="10">
    <source>
        <dbReference type="PIRNR" id="PIRNR026671"/>
    </source>
</evidence>
<feature type="active site" description="Proton donor/acceptor" evidence="9">
    <location>
        <position position="211"/>
    </location>
</feature>
<keyword evidence="5 9" id="KW-0862">Zinc</keyword>
<evidence type="ECO:0000256" key="5">
    <source>
        <dbReference type="ARBA" id="ARBA00022833"/>
    </source>
</evidence>
<name>A0A918SBM9_9FLAO</name>
<feature type="binding site" evidence="9">
    <location>
        <position position="146"/>
    </location>
    <ligand>
        <name>Zn(2+)</name>
        <dbReference type="ChEBI" id="CHEBI:29105"/>
        <note>catalytic</note>
    </ligand>
</feature>
<keyword evidence="8 10" id="KW-0961">Cell wall biogenesis/degradation</keyword>
<keyword evidence="3 9" id="KW-0479">Metal-binding</keyword>
<keyword evidence="6 9" id="KW-0224">Dipeptidase</keyword>
<dbReference type="InterPro" id="IPR009045">
    <property type="entry name" value="Zn_M74/Hedgehog-like"/>
</dbReference>
<proteinExistence type="inferred from homology"/>
<keyword evidence="12" id="KW-1185">Reference proteome</keyword>
<feature type="binding site" evidence="9">
    <location>
        <position position="214"/>
    </location>
    <ligand>
        <name>Zn(2+)</name>
        <dbReference type="ChEBI" id="CHEBI:29105"/>
        <note>catalytic</note>
    </ligand>
</feature>
<dbReference type="EC" id="3.4.13.22" evidence="9 10"/>
<dbReference type="GO" id="GO:0160237">
    <property type="term" value="F:D-Ala-D-Ala dipeptidase activity"/>
    <property type="evidence" value="ECO:0007669"/>
    <property type="project" value="UniProtKB-EC"/>
</dbReference>
<dbReference type="HAMAP" id="MF_01924">
    <property type="entry name" value="A_A_dipeptidase"/>
    <property type="match status" value="1"/>
</dbReference>
<dbReference type="GO" id="GO:0071555">
    <property type="term" value="P:cell wall organization"/>
    <property type="evidence" value="ECO:0007669"/>
    <property type="project" value="UniProtKB-KW"/>
</dbReference>
<dbReference type="PANTHER" id="PTHR43126">
    <property type="entry name" value="D-ALANYL-D-ALANINE DIPEPTIDASE"/>
    <property type="match status" value="1"/>
</dbReference>
<dbReference type="AlphaFoldDB" id="A0A918SBM9"/>
<comment type="catalytic activity">
    <reaction evidence="1 9 10">
        <text>D-alanyl-D-alanine + H2O = 2 D-alanine</text>
        <dbReference type="Rhea" id="RHEA:20661"/>
        <dbReference type="ChEBI" id="CHEBI:15377"/>
        <dbReference type="ChEBI" id="CHEBI:57416"/>
        <dbReference type="ChEBI" id="CHEBI:57822"/>
        <dbReference type="EC" id="3.4.13.22"/>
    </reaction>
</comment>
<dbReference type="InterPro" id="IPR000755">
    <property type="entry name" value="A_A_dipeptidase"/>
</dbReference>